<keyword evidence="2" id="KW-1185">Reference proteome</keyword>
<dbReference type="Gene3D" id="1.20.1260.10">
    <property type="match status" value="1"/>
</dbReference>
<evidence type="ECO:0000313" key="1">
    <source>
        <dbReference type="EMBL" id="PZW40793.1"/>
    </source>
</evidence>
<gene>
    <name evidence="1" type="ORF">LX95_01861</name>
</gene>
<dbReference type="InterPro" id="IPR012347">
    <property type="entry name" value="Ferritin-like"/>
</dbReference>
<comment type="caution">
    <text evidence="1">The sequence shown here is derived from an EMBL/GenBank/DDBJ whole genome shotgun (WGS) entry which is preliminary data.</text>
</comment>
<name>A0A2W7IQ52_9FLAO</name>
<proteinExistence type="predicted"/>
<dbReference type="RefSeq" id="WP_245924751.1">
    <property type="nucleotide sequence ID" value="NZ_QKYV01000004.1"/>
</dbReference>
<organism evidence="1 2">
    <name type="scientific">Mesonia algae</name>
    <dbReference type="NCBI Taxonomy" id="213248"/>
    <lineage>
        <taxon>Bacteria</taxon>
        <taxon>Pseudomonadati</taxon>
        <taxon>Bacteroidota</taxon>
        <taxon>Flavobacteriia</taxon>
        <taxon>Flavobacteriales</taxon>
        <taxon>Flavobacteriaceae</taxon>
        <taxon>Mesonia</taxon>
    </lineage>
</organism>
<protein>
    <submittedName>
        <fullName evidence="1">Uncharacterized protein</fullName>
    </submittedName>
</protein>
<accession>A0A2W7IQ52</accession>
<dbReference type="Proteomes" id="UP000249542">
    <property type="component" value="Unassembled WGS sequence"/>
</dbReference>
<reference evidence="1 2" key="1">
    <citation type="submission" date="2018-06" db="EMBL/GenBank/DDBJ databases">
        <title>Genomic Encyclopedia of Archaeal and Bacterial Type Strains, Phase II (KMG-II): from individual species to whole genera.</title>
        <authorList>
            <person name="Goeker M."/>
        </authorList>
    </citation>
    <scope>NUCLEOTIDE SEQUENCE [LARGE SCALE GENOMIC DNA]</scope>
    <source>
        <strain evidence="1 2">DSM 15361</strain>
    </source>
</reference>
<sequence>MDLKSTLYIDNDEAILEECIGGDKAAKEEYETVLSDFSGVGNEIEELIVLQKEKLEDTLSKVKSLEDIE</sequence>
<evidence type="ECO:0000313" key="2">
    <source>
        <dbReference type="Proteomes" id="UP000249542"/>
    </source>
</evidence>
<dbReference type="EMBL" id="QKYV01000004">
    <property type="protein sequence ID" value="PZW40793.1"/>
    <property type="molecule type" value="Genomic_DNA"/>
</dbReference>
<dbReference type="AlphaFoldDB" id="A0A2W7IQ52"/>